<evidence type="ECO:0000313" key="1">
    <source>
        <dbReference type="EMBL" id="CAB4551901.1"/>
    </source>
</evidence>
<dbReference type="AlphaFoldDB" id="A0A6J6CKG9"/>
<dbReference type="SUPFAM" id="SSF51735">
    <property type="entry name" value="NAD(P)-binding Rossmann-fold domains"/>
    <property type="match status" value="1"/>
</dbReference>
<protein>
    <submittedName>
        <fullName evidence="1">Unannotated protein</fullName>
    </submittedName>
</protein>
<dbReference type="InterPro" id="IPR036291">
    <property type="entry name" value="NAD(P)-bd_dom_sf"/>
</dbReference>
<organism evidence="1">
    <name type="scientific">freshwater metagenome</name>
    <dbReference type="NCBI Taxonomy" id="449393"/>
    <lineage>
        <taxon>unclassified sequences</taxon>
        <taxon>metagenomes</taxon>
        <taxon>ecological metagenomes</taxon>
    </lineage>
</organism>
<accession>A0A6J6CKG9</accession>
<name>A0A6J6CKG9_9ZZZZ</name>
<reference evidence="1" key="1">
    <citation type="submission" date="2020-05" db="EMBL/GenBank/DDBJ databases">
        <authorList>
            <person name="Chiriac C."/>
            <person name="Salcher M."/>
            <person name="Ghai R."/>
            <person name="Kavagutti S V."/>
        </authorList>
    </citation>
    <scope>NUCLEOTIDE SEQUENCE</scope>
</reference>
<gene>
    <name evidence="1" type="ORF">UFOPK1495_00927</name>
</gene>
<dbReference type="Gene3D" id="3.40.50.720">
    <property type="entry name" value="NAD(P)-binding Rossmann-like Domain"/>
    <property type="match status" value="1"/>
</dbReference>
<sequence>MFSRHVTGQRRLDFGPCRGASFEISDVGELSGFEIFVDREEVLDLGECFGGDVIDINRIPPSGLAVVNTQNLGVAASVIGHPHHADWADMNPASREGGVLGEHEDIKRVAVLRECVGNEAVLGGVGGGGEEASIEADSASFVVDLILISAATGDFDDDIDGFHLVILPGSMPFRGKTCSATVRDSPTVTTRKLTSTDGFVIIDLDDAPMAIGIVRSAPKVLVDGATWLARSETYRYAFFGRKVSGASAAVNAPVDAKAEAISSFATELAEESFATVHLAAGRGVSADDLAGLRSRDPRPEAWWSERNALTAAGIVAAADRALGGLSGRTVAIETFDAMTSSLVELFRAAGATVVEPDVSEDANAVLHADVEILVAGSKVGLIGFANADKVKARLIVPSGPMPVSAKALAAFGRAGVVVLPDFVTTSGHLAAWPVDDSSTDAAALVGNAIAQIIDAPNGPLLGACEVAEAFLESWATIPFGRPIA</sequence>
<dbReference type="EMBL" id="CAEZSU010000088">
    <property type="protein sequence ID" value="CAB4551901.1"/>
    <property type="molecule type" value="Genomic_DNA"/>
</dbReference>
<proteinExistence type="predicted"/>